<evidence type="ECO:0000313" key="2">
    <source>
        <dbReference type="EMBL" id="AEP85012.1"/>
    </source>
</evidence>
<dbReference type="HOGENOM" id="CLU_2393741_0_0_9"/>
<dbReference type="EMBL" id="CP002905">
    <property type="protein sequence ID" value="AEP84943.1"/>
    <property type="molecule type" value="Genomic_DNA"/>
</dbReference>
<evidence type="ECO:0000313" key="3">
    <source>
        <dbReference type="Proteomes" id="UP000002651"/>
    </source>
</evidence>
<gene>
    <name evidence="1" type="ordered locus">GYO_0201</name>
    <name evidence="2" type="ordered locus">GYO_0280</name>
</gene>
<name>G4NTF7_BACS4</name>
<keyword evidence="3" id="KW-1185">Reference proteome</keyword>
<dbReference type="STRING" id="1052585.GYO_0201"/>
<evidence type="ECO:0000313" key="1">
    <source>
        <dbReference type="EMBL" id="AEP84943.1"/>
    </source>
</evidence>
<dbReference type="KEGG" id="bst:GYO_0201"/>
<reference evidence="2 3" key="1">
    <citation type="journal article" date="2012" name="J. Bacteriol.">
        <title>Whole-genome sequences of Bacillus subtilis and close relatives.</title>
        <authorList>
            <person name="Earl A.M."/>
            <person name="Eppinger M."/>
            <person name="Fricke W.F."/>
            <person name="Rosovitz M.J."/>
            <person name="Rasko D.A."/>
            <person name="Daugherty S."/>
            <person name="Losick R."/>
            <person name="Kolter R."/>
            <person name="Ravel J."/>
        </authorList>
    </citation>
    <scope>NUCLEOTIDE SEQUENCE [LARGE SCALE GENOMIC DNA]</scope>
    <source>
        <strain evidence="3">DSM 15029 / JCM 12233 / NBRC 101239 / NRRL B-23049 / TU-B-10</strain>
        <strain evidence="2">TU-B-10</strain>
    </source>
</reference>
<dbReference type="EMBL" id="CP002905">
    <property type="protein sequence ID" value="AEP85012.1"/>
    <property type="molecule type" value="Genomic_DNA"/>
</dbReference>
<organism evidence="2 3">
    <name type="scientific">Bacillus spizizenii (strain DSM 15029 / JCM 12233 / NBRC 101239 / NRRL B-23049 / TU-B-10)</name>
    <name type="common">Bacillus subtilis subsp. spizizenii</name>
    <dbReference type="NCBI Taxonomy" id="1052585"/>
    <lineage>
        <taxon>Bacteria</taxon>
        <taxon>Bacillati</taxon>
        <taxon>Bacillota</taxon>
        <taxon>Bacilli</taxon>
        <taxon>Bacillales</taxon>
        <taxon>Bacillaceae</taxon>
        <taxon>Bacillus</taxon>
    </lineage>
</organism>
<dbReference type="KEGG" id="bst:GYO_0280"/>
<protein>
    <submittedName>
        <fullName evidence="2">Uncharacterized protein</fullName>
    </submittedName>
</protein>
<dbReference type="Proteomes" id="UP000002651">
    <property type="component" value="Chromosome"/>
</dbReference>
<proteinExistence type="predicted"/>
<sequence>MEKAEAMTLLKRLAAAYTRFDLSGEVGKERIALWMDHLLKMPFEAVKAKIDDHIANKPFPPSIAEVNVKHREENSFLEQQKEWEQNAKYGPKH</sequence>
<accession>G4NTF7</accession>
<dbReference type="Gene3D" id="1.10.8.200">
    <property type="entry name" value="Replisome organizer (g39p helicase loader/inhibitor protein)"/>
    <property type="match status" value="1"/>
</dbReference>
<dbReference type="AlphaFoldDB" id="G4NTF7"/>